<evidence type="ECO:0000313" key="2">
    <source>
        <dbReference type="EMBL" id="OLQ00629.1"/>
    </source>
</evidence>
<proteinExistence type="predicted"/>
<dbReference type="AlphaFoldDB" id="A0A1Q9DZR9"/>
<gene>
    <name evidence="2" type="ORF">AK812_SmicGene16701</name>
</gene>
<feature type="compositionally biased region" description="Basic and acidic residues" evidence="1">
    <location>
        <begin position="109"/>
        <end position="121"/>
    </location>
</feature>
<evidence type="ECO:0000313" key="3">
    <source>
        <dbReference type="Proteomes" id="UP000186817"/>
    </source>
</evidence>
<reference evidence="2 3" key="1">
    <citation type="submission" date="2016-02" db="EMBL/GenBank/DDBJ databases">
        <title>Genome analysis of coral dinoflagellate symbionts highlights evolutionary adaptations to a symbiotic lifestyle.</title>
        <authorList>
            <person name="Aranda M."/>
            <person name="Li Y."/>
            <person name="Liew Y.J."/>
            <person name="Baumgarten S."/>
            <person name="Simakov O."/>
            <person name="Wilson M."/>
            <person name="Piel J."/>
            <person name="Ashoor H."/>
            <person name="Bougouffa S."/>
            <person name="Bajic V.B."/>
            <person name="Ryu T."/>
            <person name="Ravasi T."/>
            <person name="Bayer T."/>
            <person name="Micklem G."/>
            <person name="Kim H."/>
            <person name="Bhak J."/>
            <person name="Lajeunesse T.C."/>
            <person name="Voolstra C.R."/>
        </authorList>
    </citation>
    <scope>NUCLEOTIDE SEQUENCE [LARGE SCALE GENOMIC DNA]</scope>
    <source>
        <strain evidence="2 3">CCMP2467</strain>
    </source>
</reference>
<protein>
    <submittedName>
        <fullName evidence="2">Uncharacterized protein</fullName>
    </submittedName>
</protein>
<sequence>MEKFQAIGPWTSQGCQQGIAEGRPNDDERSETNGLELPKLSQAVCKSMRDPATQALAKSQLPEARLAAIHVLREQHKSGALPAGINTLCYDPVHVVRAAARDQWVALGGKDEGWRKKKTDEEKEVEEDDE</sequence>
<accession>A0A1Q9DZR9</accession>
<feature type="region of interest" description="Disordered" evidence="1">
    <location>
        <begin position="108"/>
        <end position="130"/>
    </location>
</feature>
<organism evidence="2 3">
    <name type="scientific">Symbiodinium microadriaticum</name>
    <name type="common">Dinoflagellate</name>
    <name type="synonym">Zooxanthella microadriatica</name>
    <dbReference type="NCBI Taxonomy" id="2951"/>
    <lineage>
        <taxon>Eukaryota</taxon>
        <taxon>Sar</taxon>
        <taxon>Alveolata</taxon>
        <taxon>Dinophyceae</taxon>
        <taxon>Suessiales</taxon>
        <taxon>Symbiodiniaceae</taxon>
        <taxon>Symbiodinium</taxon>
    </lineage>
</organism>
<dbReference type="OrthoDB" id="423893at2759"/>
<dbReference type="PROSITE" id="PS51257">
    <property type="entry name" value="PROKAR_LIPOPROTEIN"/>
    <property type="match status" value="1"/>
</dbReference>
<evidence type="ECO:0000256" key="1">
    <source>
        <dbReference type="SAM" id="MobiDB-lite"/>
    </source>
</evidence>
<dbReference type="Proteomes" id="UP000186817">
    <property type="component" value="Unassembled WGS sequence"/>
</dbReference>
<feature type="region of interest" description="Disordered" evidence="1">
    <location>
        <begin position="1"/>
        <end position="38"/>
    </location>
</feature>
<comment type="caution">
    <text evidence="2">The sequence shown here is derived from an EMBL/GenBank/DDBJ whole genome shotgun (WGS) entry which is preliminary data.</text>
</comment>
<dbReference type="EMBL" id="LSRX01000322">
    <property type="protein sequence ID" value="OLQ00629.1"/>
    <property type="molecule type" value="Genomic_DNA"/>
</dbReference>
<name>A0A1Q9DZR9_SYMMI</name>
<keyword evidence="3" id="KW-1185">Reference proteome</keyword>